<dbReference type="EMBL" id="JACHDZ010000010">
    <property type="protein sequence ID" value="MBB5346193.1"/>
    <property type="molecule type" value="Genomic_DNA"/>
</dbReference>
<proteinExistence type="predicted"/>
<sequence length="40" mass="4205">MYTLKGGKSQFDKFAGQNVTIKGKVDGKTITVDSIAAAKS</sequence>
<dbReference type="Proteomes" id="UP000569092">
    <property type="component" value="Unassembled WGS sequence"/>
</dbReference>
<accession>A0A7W8JBF6</accession>
<dbReference type="AlphaFoldDB" id="A0A7W8JBF6"/>
<evidence type="ECO:0000313" key="1">
    <source>
        <dbReference type="EMBL" id="MBB5346193.1"/>
    </source>
</evidence>
<reference evidence="1 2" key="1">
    <citation type="submission" date="2020-08" db="EMBL/GenBank/DDBJ databases">
        <title>Genomic Encyclopedia of Type Strains, Phase IV (KMG-V): Genome sequencing to study the core and pangenomes of soil and plant-associated prokaryotes.</title>
        <authorList>
            <person name="Whitman W."/>
        </authorList>
    </citation>
    <scope>NUCLEOTIDE SEQUENCE [LARGE SCALE GENOMIC DNA]</scope>
    <source>
        <strain evidence="1 2">M8US30</strain>
    </source>
</reference>
<comment type="caution">
    <text evidence="1">The sequence shown here is derived from an EMBL/GenBank/DDBJ whole genome shotgun (WGS) entry which is preliminary data.</text>
</comment>
<gene>
    <name evidence="1" type="ORF">HDF10_004203</name>
</gene>
<protein>
    <submittedName>
        <fullName evidence="1">Uncharacterized protein</fullName>
    </submittedName>
</protein>
<organism evidence="1 2">
    <name type="scientific">Tunturiibacter lichenicola</name>
    <dbReference type="NCBI Taxonomy" id="2051959"/>
    <lineage>
        <taxon>Bacteria</taxon>
        <taxon>Pseudomonadati</taxon>
        <taxon>Acidobacteriota</taxon>
        <taxon>Terriglobia</taxon>
        <taxon>Terriglobales</taxon>
        <taxon>Acidobacteriaceae</taxon>
        <taxon>Tunturiibacter</taxon>
    </lineage>
</organism>
<name>A0A7W8JBF6_9BACT</name>
<evidence type="ECO:0000313" key="2">
    <source>
        <dbReference type="Proteomes" id="UP000569092"/>
    </source>
</evidence>